<evidence type="ECO:0000256" key="1">
    <source>
        <dbReference type="SAM" id="MobiDB-lite"/>
    </source>
</evidence>
<evidence type="ECO:0000313" key="3">
    <source>
        <dbReference type="Proteomes" id="UP001152599"/>
    </source>
</evidence>
<protein>
    <submittedName>
        <fullName evidence="2">Uncharacterized protein</fullName>
    </submittedName>
</protein>
<proteinExistence type="predicted"/>
<dbReference type="AlphaFoldDB" id="A0A9X4MY09"/>
<name>A0A9X4MY09_9FLAO</name>
<feature type="compositionally biased region" description="Basic and acidic residues" evidence="1">
    <location>
        <begin position="1"/>
        <end position="21"/>
    </location>
</feature>
<comment type="caution">
    <text evidence="2">The sequence shown here is derived from an EMBL/GenBank/DDBJ whole genome shotgun (WGS) entry which is preliminary data.</text>
</comment>
<dbReference type="EMBL" id="JANCMU010000001">
    <property type="protein sequence ID" value="MDG4945607.1"/>
    <property type="molecule type" value="Genomic_DNA"/>
</dbReference>
<evidence type="ECO:0000313" key="2">
    <source>
        <dbReference type="EMBL" id="MDG4945607.1"/>
    </source>
</evidence>
<sequence length="62" mass="7259">MSKIIFEKDSNSQKKNNIEPKKKTKTLPNLFKGRTSAEIQNAKFPDWDIVPPHQIINPRRKN</sequence>
<reference evidence="2" key="1">
    <citation type="submission" date="2022-07" db="EMBL/GenBank/DDBJ databases">
        <title>Description and genome-wide analysis of Profundicola chukchiensis gen. nov., sp. nov., marine bacteria isolated from bottom sediments of the Chukchi Sea.</title>
        <authorList>
            <person name="Romanenko L."/>
            <person name="Otstavnykh N."/>
            <person name="Kurilenko V."/>
            <person name="Eremeev V."/>
            <person name="Velansky P."/>
            <person name="Mikhailov V."/>
            <person name="Isaeva M."/>
        </authorList>
    </citation>
    <scope>NUCLEOTIDE SEQUENCE</scope>
    <source>
        <strain evidence="2">KMM 9713</strain>
    </source>
</reference>
<organism evidence="2 3">
    <name type="scientific">Profundicola chukchiensis</name>
    <dbReference type="NCBI Taxonomy" id="2961959"/>
    <lineage>
        <taxon>Bacteria</taxon>
        <taxon>Pseudomonadati</taxon>
        <taxon>Bacteroidota</taxon>
        <taxon>Flavobacteriia</taxon>
        <taxon>Flavobacteriales</taxon>
        <taxon>Weeksellaceae</taxon>
        <taxon>Profundicola</taxon>
    </lineage>
</organism>
<gene>
    <name evidence="2" type="ORF">NMK71_04205</name>
</gene>
<dbReference type="Proteomes" id="UP001152599">
    <property type="component" value="Unassembled WGS sequence"/>
</dbReference>
<feature type="region of interest" description="Disordered" evidence="1">
    <location>
        <begin position="1"/>
        <end position="23"/>
    </location>
</feature>
<dbReference type="RefSeq" id="WP_304420180.1">
    <property type="nucleotide sequence ID" value="NZ_JANCMU010000001.1"/>
</dbReference>
<keyword evidence="3" id="KW-1185">Reference proteome</keyword>
<accession>A0A9X4MY09</accession>